<dbReference type="EMBL" id="CP001600">
    <property type="protein sequence ID" value="ACR69283.1"/>
    <property type="molecule type" value="Genomic_DNA"/>
</dbReference>
<dbReference type="KEGG" id="eic:NT01EI_2107"/>
<sequence length="45" mass="5738">MFTYSRLIVSEYVGCLLYRQKWHLYSEITYHKYYEQDNDRIMSHR</sequence>
<organism evidence="1 2">
    <name type="scientific">Edwardsiella ictaluri (strain 93-146)</name>
    <dbReference type="NCBI Taxonomy" id="634503"/>
    <lineage>
        <taxon>Bacteria</taxon>
        <taxon>Pseudomonadati</taxon>
        <taxon>Pseudomonadota</taxon>
        <taxon>Gammaproteobacteria</taxon>
        <taxon>Enterobacterales</taxon>
        <taxon>Hafniaceae</taxon>
        <taxon>Edwardsiella</taxon>
    </lineage>
</organism>
<name>C5BE42_EDWI9</name>
<accession>C5BE42</accession>
<proteinExistence type="predicted"/>
<reference evidence="1 2" key="2">
    <citation type="journal article" date="2012" name="J. Bacteriol.">
        <title>Genome Sequence of Edwardsiella ictaluri 93-146, a Strain Associated with a Natural Channel Catfish Outbreak of Enteric Septicemia of Catfish.</title>
        <authorList>
            <person name="Williams M.L."/>
            <person name="Gillaspy A.F."/>
            <person name="Dyer D.W."/>
            <person name="Thune R.L."/>
            <person name="Waldbieser G.C."/>
            <person name="Schuster S.C."/>
            <person name="Gipson J."/>
            <person name="Zaitshik J."/>
            <person name="Landry C."/>
            <person name="Banes M.M."/>
            <person name="Lawrence M.L."/>
        </authorList>
    </citation>
    <scope>NUCLEOTIDE SEQUENCE [LARGE SCALE GENOMIC DNA]</scope>
    <source>
        <strain evidence="1 2">93-146</strain>
    </source>
</reference>
<gene>
    <name evidence="1" type="ordered locus">NT01EI_2107</name>
</gene>
<dbReference type="Proteomes" id="UP000001485">
    <property type="component" value="Chromosome"/>
</dbReference>
<dbReference type="HOGENOM" id="CLU_3199147_0_0_6"/>
<dbReference type="AlphaFoldDB" id="C5BE42"/>
<evidence type="ECO:0000313" key="2">
    <source>
        <dbReference type="Proteomes" id="UP000001485"/>
    </source>
</evidence>
<reference evidence="2" key="1">
    <citation type="submission" date="2009-03" db="EMBL/GenBank/DDBJ databases">
        <title>Complete genome sequence of Edwardsiella ictaluri 93-146.</title>
        <authorList>
            <person name="Williams M.L."/>
            <person name="Gillaspy A.F."/>
            <person name="Dyer D.W."/>
            <person name="Thune R.L."/>
            <person name="Waldbieser G.C."/>
            <person name="Schuster S.C."/>
            <person name="Gipson J."/>
            <person name="Zaitshik J."/>
            <person name="Landry C."/>
            <person name="Lawrence M.L."/>
        </authorList>
    </citation>
    <scope>NUCLEOTIDE SEQUENCE [LARGE SCALE GENOMIC DNA]</scope>
    <source>
        <strain evidence="2">93-146</strain>
    </source>
</reference>
<evidence type="ECO:0000313" key="1">
    <source>
        <dbReference type="EMBL" id="ACR69283.1"/>
    </source>
</evidence>
<protein>
    <submittedName>
        <fullName evidence="1">Uncharacterized protein</fullName>
    </submittedName>
</protein>